<dbReference type="EMBL" id="BGZK01000733">
    <property type="protein sequence ID" value="GBP58370.1"/>
    <property type="molecule type" value="Genomic_DNA"/>
</dbReference>
<reference evidence="2 3" key="1">
    <citation type="journal article" date="2019" name="Commun. Biol.">
        <title>The bagworm genome reveals a unique fibroin gene that provides high tensile strength.</title>
        <authorList>
            <person name="Kono N."/>
            <person name="Nakamura H."/>
            <person name="Ohtoshi R."/>
            <person name="Tomita M."/>
            <person name="Numata K."/>
            <person name="Arakawa K."/>
        </authorList>
    </citation>
    <scope>NUCLEOTIDE SEQUENCE [LARGE SCALE GENOMIC DNA]</scope>
</reference>
<dbReference type="Proteomes" id="UP000299102">
    <property type="component" value="Unassembled WGS sequence"/>
</dbReference>
<keyword evidence="3" id="KW-1185">Reference proteome</keyword>
<gene>
    <name evidence="2" type="ORF">EVAR_40939_1</name>
</gene>
<accession>A0A4C1X5E4</accession>
<evidence type="ECO:0000256" key="1">
    <source>
        <dbReference type="SAM" id="MobiDB-lite"/>
    </source>
</evidence>
<evidence type="ECO:0000313" key="2">
    <source>
        <dbReference type="EMBL" id="GBP58370.1"/>
    </source>
</evidence>
<organism evidence="2 3">
    <name type="scientific">Eumeta variegata</name>
    <name type="common">Bagworm moth</name>
    <name type="synonym">Eumeta japonica</name>
    <dbReference type="NCBI Taxonomy" id="151549"/>
    <lineage>
        <taxon>Eukaryota</taxon>
        <taxon>Metazoa</taxon>
        <taxon>Ecdysozoa</taxon>
        <taxon>Arthropoda</taxon>
        <taxon>Hexapoda</taxon>
        <taxon>Insecta</taxon>
        <taxon>Pterygota</taxon>
        <taxon>Neoptera</taxon>
        <taxon>Endopterygota</taxon>
        <taxon>Lepidoptera</taxon>
        <taxon>Glossata</taxon>
        <taxon>Ditrysia</taxon>
        <taxon>Tineoidea</taxon>
        <taxon>Psychidae</taxon>
        <taxon>Oiketicinae</taxon>
        <taxon>Eumeta</taxon>
    </lineage>
</organism>
<comment type="caution">
    <text evidence="2">The sequence shown here is derived from an EMBL/GenBank/DDBJ whole genome shotgun (WGS) entry which is preliminary data.</text>
</comment>
<proteinExistence type="predicted"/>
<feature type="region of interest" description="Disordered" evidence="1">
    <location>
        <begin position="1"/>
        <end position="31"/>
    </location>
</feature>
<sequence length="156" mass="16957">MSFGRSEPLAEPTRGRGTEIGNKPVPRGSSVVSAVDRRVSAACNNSAPAAHRRVRIPATEQLDEKTDNLLLQKHVRPPAPPAPLVNSFGEGNPRRSNLLLNVSPRANLCSCGPREARATRHKKCLGKRTRPVPPRPAAPAPVTARPRGFFEHFKIN</sequence>
<evidence type="ECO:0000313" key="3">
    <source>
        <dbReference type="Proteomes" id="UP000299102"/>
    </source>
</evidence>
<protein>
    <submittedName>
        <fullName evidence="2">Uncharacterized protein</fullName>
    </submittedName>
</protein>
<dbReference type="AlphaFoldDB" id="A0A4C1X5E4"/>
<name>A0A4C1X5E4_EUMVA</name>